<dbReference type="AlphaFoldDB" id="A0A415J4Q2"/>
<name>A0A415J4Q2_BACLI</name>
<reference evidence="1 4" key="2">
    <citation type="submission" date="2020-12" db="EMBL/GenBank/DDBJ databases">
        <title>FDA dAtabase for Regulatory Grade micrObial Sequences (FDA-ARGOS): Supporting development and validation of Infectious Disease Dx tests.</title>
        <authorList>
            <person name="Nelson B."/>
            <person name="Plummer A."/>
            <person name="Tallon L."/>
            <person name="Sadzewicz L."/>
            <person name="Zhao X."/>
            <person name="Boylan J."/>
            <person name="Ott S."/>
            <person name="Bowen H."/>
            <person name="Vavikolanu K."/>
            <person name="Mehta A."/>
            <person name="Aluvathingal J."/>
            <person name="Nadendla S."/>
            <person name="Myers T."/>
            <person name="Yan Y."/>
            <person name="Sichtig H."/>
        </authorList>
    </citation>
    <scope>NUCLEOTIDE SEQUENCE [LARGE SCALE GENOMIC DNA]</scope>
    <source>
        <strain evidence="1 4">FDAARGOS_923</strain>
    </source>
</reference>
<protein>
    <submittedName>
        <fullName evidence="1">DUF4885 domain-containing protein</fullName>
    </submittedName>
</protein>
<gene>
    <name evidence="2" type="ORF">CHCC16736_1728</name>
    <name evidence="1" type="ORF">I6G80_01735</name>
</gene>
<evidence type="ECO:0000313" key="4">
    <source>
        <dbReference type="Proteomes" id="UP000595038"/>
    </source>
</evidence>
<sequence>MRLNSQYIRTQLMVQNILKRNAADTTLKNVSSDITAVAKKASSQAGRASKESLSKLNYSKDSIVNHAGAFRRAYEAANDRTVTDTGKETKINAQNPYVSESDIRKKILDEKYSKINAMNKTKPDPLGYIKDKYKNPNSPYFRNDLSAAERQAAYDNETEWLFKGKAQSYNMQDAAFRNVTFNGEVETENEKVYQRSQVNKQLQALLDQYHIAIPADAALTFTITPIDYQVKVSGTDDEQLIHQIEQILQSGENSKQLFLHIMKSLSSDSAQYSKEAHQKYQTVREIYEVTGYHLKDLEVVDGRYVTPSGRDLLEVYKEELEKDPVLKKTAHLAIAHYGAELDRLAEAEYDSVPDFILSIDYSNGSLRDTGQKKSYGTGDTAWLRELKRRTGVND</sequence>
<dbReference type="Proteomes" id="UP000435910">
    <property type="component" value="Unassembled WGS sequence"/>
</dbReference>
<accession>A0A415J4Q2</accession>
<dbReference type="EMBL" id="NILC01000014">
    <property type="protein sequence ID" value="TWL30694.1"/>
    <property type="molecule type" value="Genomic_DNA"/>
</dbReference>
<dbReference type="InterPro" id="IPR032617">
    <property type="entry name" value="DUF4885"/>
</dbReference>
<organism evidence="2 3">
    <name type="scientific">Bacillus licheniformis</name>
    <dbReference type="NCBI Taxonomy" id="1402"/>
    <lineage>
        <taxon>Bacteria</taxon>
        <taxon>Bacillati</taxon>
        <taxon>Bacillota</taxon>
        <taxon>Bacilli</taxon>
        <taxon>Bacillales</taxon>
        <taxon>Bacillaceae</taxon>
        <taxon>Bacillus</taxon>
    </lineage>
</organism>
<dbReference type="EMBL" id="CP065647">
    <property type="protein sequence ID" value="QPR73072.1"/>
    <property type="molecule type" value="Genomic_DNA"/>
</dbReference>
<dbReference type="RefSeq" id="WP_003178614.1">
    <property type="nucleotide sequence ID" value="NZ_CAKODR010000009.1"/>
</dbReference>
<evidence type="ECO:0000313" key="3">
    <source>
        <dbReference type="Proteomes" id="UP000435910"/>
    </source>
</evidence>
<evidence type="ECO:0000313" key="1">
    <source>
        <dbReference type="EMBL" id="QPR73072.1"/>
    </source>
</evidence>
<reference evidence="2 3" key="1">
    <citation type="submission" date="2019-06" db="EMBL/GenBank/DDBJ databases">
        <title>Genome sequence analysis of &gt;100 Bacillus licheniformis strains suggests intrinsic resistance to this species.</title>
        <authorList>
            <person name="Wels M."/>
            <person name="Siezen R.J."/>
            <person name="Johansen E."/>
            <person name="Stuer-Lauridsen B."/>
            <person name="Bjerre K."/>
            <person name="Nielsen B.K.K."/>
        </authorList>
    </citation>
    <scope>NUCLEOTIDE SEQUENCE [LARGE SCALE GENOMIC DNA]</scope>
    <source>
        <strain evidence="2 3">BAC-16736</strain>
    </source>
</reference>
<dbReference type="Proteomes" id="UP000595038">
    <property type="component" value="Chromosome"/>
</dbReference>
<proteinExistence type="predicted"/>
<dbReference type="Pfam" id="PF16226">
    <property type="entry name" value="DUF4885"/>
    <property type="match status" value="1"/>
</dbReference>
<evidence type="ECO:0000313" key="2">
    <source>
        <dbReference type="EMBL" id="TWL30694.1"/>
    </source>
</evidence>